<dbReference type="eggNOG" id="COG5529">
    <property type="taxonomic scope" value="Bacteria"/>
</dbReference>
<accession>R2THA8</accession>
<reference evidence="3 5" key="2">
    <citation type="submission" date="2013-03" db="EMBL/GenBank/DDBJ databases">
        <title>The Genome Sequence of Enterococcus haemoperoxidus BAA-382 (PacBio/Illumina hybrid assembly).</title>
        <authorList>
            <consortium name="The Broad Institute Genomics Platform"/>
            <consortium name="The Broad Institute Genome Sequencing Center for Infectious Disease"/>
            <person name="Earl A."/>
            <person name="Russ C."/>
            <person name="Gilmore M."/>
            <person name="Surin D."/>
            <person name="Walker B."/>
            <person name="Young S."/>
            <person name="Zeng Q."/>
            <person name="Gargeya S."/>
            <person name="Fitzgerald M."/>
            <person name="Haas B."/>
            <person name="Abouelleil A."/>
            <person name="Allen A.W."/>
            <person name="Alvarado L."/>
            <person name="Arachchi H.M."/>
            <person name="Berlin A.M."/>
            <person name="Chapman S.B."/>
            <person name="Gainer-Dewar J."/>
            <person name="Goldberg J."/>
            <person name="Griggs A."/>
            <person name="Gujja S."/>
            <person name="Hansen M."/>
            <person name="Howarth C."/>
            <person name="Imamovic A."/>
            <person name="Ireland A."/>
            <person name="Larimer J."/>
            <person name="McCowan C."/>
            <person name="Murphy C."/>
            <person name="Pearson M."/>
            <person name="Poon T.W."/>
            <person name="Priest M."/>
            <person name="Roberts A."/>
            <person name="Saif S."/>
            <person name="Shea T."/>
            <person name="Sisk P."/>
            <person name="Sykes S."/>
            <person name="Wortman J."/>
            <person name="Nusbaum C."/>
            <person name="Birren B."/>
        </authorList>
    </citation>
    <scope>NUCLEOTIDE SEQUENCE [LARGE SCALE GENOMIC DNA]</scope>
    <source>
        <strain evidence="3 5">ATCC BAA-382</strain>
    </source>
</reference>
<feature type="region of interest" description="Disordered" evidence="1">
    <location>
        <begin position="1"/>
        <end position="24"/>
    </location>
</feature>
<dbReference type="EMBL" id="AJAR01000010">
    <property type="protein sequence ID" value="EOH99489.1"/>
    <property type="molecule type" value="Genomic_DNA"/>
</dbReference>
<evidence type="ECO:0000313" key="5">
    <source>
        <dbReference type="Proteomes" id="UP000014197"/>
    </source>
</evidence>
<gene>
    <name evidence="3" type="ORF">I583_01772</name>
    <name evidence="2" type="ORF">UAW_00641</name>
</gene>
<dbReference type="PATRIC" id="fig|1158608.3.peg.619"/>
<evidence type="ECO:0000313" key="3">
    <source>
        <dbReference type="EMBL" id="EOT62771.1"/>
    </source>
</evidence>
<dbReference type="RefSeq" id="WP_010760851.1">
    <property type="nucleotide sequence ID" value="NZ_KB946315.1"/>
</dbReference>
<dbReference type="EMBL" id="ASVY01000002">
    <property type="protein sequence ID" value="EOT62771.1"/>
    <property type="molecule type" value="Genomic_DNA"/>
</dbReference>
<proteinExistence type="predicted"/>
<dbReference type="Proteomes" id="UP000014197">
    <property type="component" value="Unassembled WGS sequence"/>
</dbReference>
<reference evidence="2 4" key="1">
    <citation type="submission" date="2013-02" db="EMBL/GenBank/DDBJ databases">
        <title>The Genome Sequence of Enterococcus haemoperoxidus BAA-382.</title>
        <authorList>
            <consortium name="The Broad Institute Genome Sequencing Platform"/>
            <consortium name="The Broad Institute Genome Sequencing Center for Infectious Disease"/>
            <person name="Earl A.M."/>
            <person name="Gilmore M.S."/>
            <person name="Lebreton F."/>
            <person name="Walker B."/>
            <person name="Young S.K."/>
            <person name="Zeng Q."/>
            <person name="Gargeya S."/>
            <person name="Fitzgerald M."/>
            <person name="Haas B."/>
            <person name="Abouelleil A."/>
            <person name="Alvarado L."/>
            <person name="Arachchi H.M."/>
            <person name="Berlin A.M."/>
            <person name="Chapman S.B."/>
            <person name="Dewar J."/>
            <person name="Goldberg J."/>
            <person name="Griggs A."/>
            <person name="Gujja S."/>
            <person name="Hansen M."/>
            <person name="Howarth C."/>
            <person name="Imamovic A."/>
            <person name="Larimer J."/>
            <person name="McCowan C."/>
            <person name="Murphy C."/>
            <person name="Neiman D."/>
            <person name="Pearson M."/>
            <person name="Priest M."/>
            <person name="Roberts A."/>
            <person name="Saif S."/>
            <person name="Shea T."/>
            <person name="Sisk P."/>
            <person name="Sykes S."/>
            <person name="Wortman J."/>
            <person name="Nusbaum C."/>
            <person name="Birren B."/>
        </authorList>
    </citation>
    <scope>NUCLEOTIDE SEQUENCE [LARGE SCALE GENOMIC DNA]</scope>
    <source>
        <strain evidence="2 4">ATCC BAA-382</strain>
    </source>
</reference>
<name>R2THA8_9ENTE</name>
<evidence type="ECO:0000256" key="1">
    <source>
        <dbReference type="SAM" id="MobiDB-lite"/>
    </source>
</evidence>
<evidence type="ECO:0000313" key="2">
    <source>
        <dbReference type="EMBL" id="EOH99489.1"/>
    </source>
</evidence>
<dbReference type="Proteomes" id="UP000013858">
    <property type="component" value="Unassembled WGS sequence"/>
</dbReference>
<dbReference type="OrthoDB" id="9813146at2"/>
<dbReference type="AlphaFoldDB" id="R2THA8"/>
<dbReference type="STRING" id="155618.RV06_GL002277"/>
<feature type="compositionally biased region" description="Basic and acidic residues" evidence="1">
    <location>
        <begin position="1"/>
        <end position="13"/>
    </location>
</feature>
<sequence>MDDYAKKARDLYNRRGSINSKTDDKGVTRVYDETTGLFGSYNRDGSSRTIFKPEKGKAYWDKQPGK</sequence>
<comment type="caution">
    <text evidence="2">The sequence shown here is derived from an EMBL/GenBank/DDBJ whole genome shotgun (WGS) entry which is preliminary data.</text>
</comment>
<keyword evidence="5" id="KW-1185">Reference proteome</keyword>
<organism evidence="2 4">
    <name type="scientific">Enterococcus haemoperoxidus ATCC BAA-382</name>
    <dbReference type="NCBI Taxonomy" id="1158608"/>
    <lineage>
        <taxon>Bacteria</taxon>
        <taxon>Bacillati</taxon>
        <taxon>Bacillota</taxon>
        <taxon>Bacilli</taxon>
        <taxon>Lactobacillales</taxon>
        <taxon>Enterococcaceae</taxon>
        <taxon>Enterococcus</taxon>
    </lineage>
</organism>
<protein>
    <submittedName>
        <fullName evidence="2">Uncharacterized protein</fullName>
    </submittedName>
</protein>
<evidence type="ECO:0000313" key="4">
    <source>
        <dbReference type="Proteomes" id="UP000013858"/>
    </source>
</evidence>